<accession>X0T958</accession>
<dbReference type="AlphaFoldDB" id="X0T958"/>
<protein>
    <recommendedName>
        <fullName evidence="2">Zinc-finger domain-containing protein</fullName>
    </recommendedName>
</protein>
<reference evidence="1" key="1">
    <citation type="journal article" date="2014" name="Front. Microbiol.">
        <title>High frequency of phylogenetically diverse reductive dehalogenase-homologous genes in deep subseafloor sedimentary metagenomes.</title>
        <authorList>
            <person name="Kawai M."/>
            <person name="Futagami T."/>
            <person name="Toyoda A."/>
            <person name="Takaki Y."/>
            <person name="Nishi S."/>
            <person name="Hori S."/>
            <person name="Arai W."/>
            <person name="Tsubouchi T."/>
            <person name="Morono Y."/>
            <person name="Uchiyama I."/>
            <person name="Ito T."/>
            <person name="Fujiyama A."/>
            <person name="Inagaki F."/>
            <person name="Takami H."/>
        </authorList>
    </citation>
    <scope>NUCLEOTIDE SEQUENCE</scope>
    <source>
        <strain evidence="1">Expedition CK06-06</strain>
    </source>
</reference>
<dbReference type="Gene3D" id="1.10.10.1320">
    <property type="entry name" value="Anti-sigma factor, zinc-finger domain"/>
    <property type="match status" value="1"/>
</dbReference>
<evidence type="ECO:0000313" key="1">
    <source>
        <dbReference type="EMBL" id="GAF89749.1"/>
    </source>
</evidence>
<dbReference type="InterPro" id="IPR041916">
    <property type="entry name" value="Anti_sigma_zinc_sf"/>
</dbReference>
<sequence>MSEIPPEELISAYFDGELTDDERKRAETLLTESEDARRQLDDLRALSHTLKAMPQESLGEDLSGKVLRQAERAMLTEGRDGGSAAATSNDIHEPLVRRLGSNWRSLAWPVAAIAAALLVSFV</sequence>
<organism evidence="1">
    <name type="scientific">marine sediment metagenome</name>
    <dbReference type="NCBI Taxonomy" id="412755"/>
    <lineage>
        <taxon>unclassified sequences</taxon>
        <taxon>metagenomes</taxon>
        <taxon>ecological metagenomes</taxon>
    </lineage>
</organism>
<feature type="non-terminal residue" evidence="1">
    <location>
        <position position="122"/>
    </location>
</feature>
<name>X0T958_9ZZZZ</name>
<gene>
    <name evidence="1" type="ORF">S01H1_29384</name>
</gene>
<comment type="caution">
    <text evidence="1">The sequence shown here is derived from an EMBL/GenBank/DDBJ whole genome shotgun (WGS) entry which is preliminary data.</text>
</comment>
<dbReference type="EMBL" id="BARS01018010">
    <property type="protein sequence ID" value="GAF89749.1"/>
    <property type="molecule type" value="Genomic_DNA"/>
</dbReference>
<evidence type="ECO:0008006" key="2">
    <source>
        <dbReference type="Google" id="ProtNLM"/>
    </source>
</evidence>
<proteinExistence type="predicted"/>